<protein>
    <submittedName>
        <fullName evidence="1">Uncharacterized protein</fullName>
    </submittedName>
</protein>
<dbReference type="Proteomes" id="UP000000763">
    <property type="component" value="Chromosome 7"/>
</dbReference>
<evidence type="ECO:0000313" key="1">
    <source>
        <dbReference type="EMBL" id="BAC16713.1"/>
    </source>
</evidence>
<dbReference type="AlphaFoldDB" id="Q8H3G0"/>
<organism evidence="1 2">
    <name type="scientific">Oryza sativa subsp. japonica</name>
    <name type="common">Rice</name>
    <dbReference type="NCBI Taxonomy" id="39947"/>
    <lineage>
        <taxon>Eukaryota</taxon>
        <taxon>Viridiplantae</taxon>
        <taxon>Streptophyta</taxon>
        <taxon>Embryophyta</taxon>
        <taxon>Tracheophyta</taxon>
        <taxon>Spermatophyta</taxon>
        <taxon>Magnoliopsida</taxon>
        <taxon>Liliopsida</taxon>
        <taxon>Poales</taxon>
        <taxon>Poaceae</taxon>
        <taxon>BOP clade</taxon>
        <taxon>Oryzoideae</taxon>
        <taxon>Oryzeae</taxon>
        <taxon>Oryzinae</taxon>
        <taxon>Oryza</taxon>
        <taxon>Oryza sativa</taxon>
    </lineage>
</organism>
<proteinExistence type="predicted"/>
<gene>
    <name evidence="1" type="primary">OSJNBb0062D12.130</name>
</gene>
<reference evidence="2" key="1">
    <citation type="journal article" date="2005" name="Nature">
        <title>The map-based sequence of the rice genome.</title>
        <authorList>
            <consortium name="International rice genome sequencing project (IRGSP)"/>
            <person name="Matsumoto T."/>
            <person name="Wu J."/>
            <person name="Kanamori H."/>
            <person name="Katayose Y."/>
            <person name="Fujisawa M."/>
            <person name="Namiki N."/>
            <person name="Mizuno H."/>
            <person name="Yamamoto K."/>
            <person name="Antonio B.A."/>
            <person name="Baba T."/>
            <person name="Sakata K."/>
            <person name="Nagamura Y."/>
            <person name="Aoki H."/>
            <person name="Arikawa K."/>
            <person name="Arita K."/>
            <person name="Bito T."/>
            <person name="Chiden Y."/>
            <person name="Fujitsuka N."/>
            <person name="Fukunaka R."/>
            <person name="Hamada M."/>
            <person name="Harada C."/>
            <person name="Hayashi A."/>
            <person name="Hijishita S."/>
            <person name="Honda M."/>
            <person name="Hosokawa S."/>
            <person name="Ichikawa Y."/>
            <person name="Idonuma A."/>
            <person name="Iijima M."/>
            <person name="Ikeda M."/>
            <person name="Ikeno M."/>
            <person name="Ito K."/>
            <person name="Ito S."/>
            <person name="Ito T."/>
            <person name="Ito Y."/>
            <person name="Ito Y."/>
            <person name="Iwabuchi A."/>
            <person name="Kamiya K."/>
            <person name="Karasawa W."/>
            <person name="Kurita K."/>
            <person name="Katagiri S."/>
            <person name="Kikuta A."/>
            <person name="Kobayashi H."/>
            <person name="Kobayashi N."/>
            <person name="Machita K."/>
            <person name="Maehara T."/>
            <person name="Masukawa M."/>
            <person name="Mizubayashi T."/>
            <person name="Mukai Y."/>
            <person name="Nagasaki H."/>
            <person name="Nagata Y."/>
            <person name="Naito S."/>
            <person name="Nakashima M."/>
            <person name="Nakama Y."/>
            <person name="Nakamichi Y."/>
            <person name="Nakamura M."/>
            <person name="Meguro A."/>
            <person name="Negishi M."/>
            <person name="Ohta I."/>
            <person name="Ohta T."/>
            <person name="Okamoto M."/>
            <person name="Ono N."/>
            <person name="Saji S."/>
            <person name="Sakaguchi M."/>
            <person name="Sakai K."/>
            <person name="Shibata M."/>
            <person name="Shimokawa T."/>
            <person name="Song J."/>
            <person name="Takazaki Y."/>
            <person name="Terasawa K."/>
            <person name="Tsugane M."/>
            <person name="Tsuji K."/>
            <person name="Ueda S."/>
            <person name="Waki K."/>
            <person name="Yamagata H."/>
            <person name="Yamamoto M."/>
            <person name="Yamamoto S."/>
            <person name="Yamane H."/>
            <person name="Yoshiki S."/>
            <person name="Yoshihara R."/>
            <person name="Yukawa K."/>
            <person name="Zhong H."/>
            <person name="Yano M."/>
            <person name="Yuan Q."/>
            <person name="Ouyang S."/>
            <person name="Liu J."/>
            <person name="Jones K.M."/>
            <person name="Gansberger K."/>
            <person name="Moffat K."/>
            <person name="Hill J."/>
            <person name="Bera J."/>
            <person name="Fadrosh D."/>
            <person name="Jin S."/>
            <person name="Johri S."/>
            <person name="Kim M."/>
            <person name="Overton L."/>
            <person name="Reardon M."/>
            <person name="Tsitrin T."/>
            <person name="Vuong H."/>
            <person name="Weaver B."/>
            <person name="Ciecko A."/>
            <person name="Tallon L."/>
            <person name="Jackson J."/>
            <person name="Pai G."/>
            <person name="Aken S.V."/>
            <person name="Utterback T."/>
            <person name="Reidmuller S."/>
            <person name="Feldblyum T."/>
            <person name="Hsiao J."/>
            <person name="Zismann V."/>
            <person name="Iobst S."/>
            <person name="de Vazeille A.R."/>
            <person name="Buell C.R."/>
            <person name="Ying K."/>
            <person name="Li Y."/>
            <person name="Lu T."/>
            <person name="Huang Y."/>
            <person name="Zhao Q."/>
            <person name="Feng Q."/>
            <person name="Zhang L."/>
            <person name="Zhu J."/>
            <person name="Weng Q."/>
            <person name="Mu J."/>
            <person name="Lu Y."/>
            <person name="Fan D."/>
            <person name="Liu Y."/>
            <person name="Guan J."/>
            <person name="Zhang Y."/>
            <person name="Yu S."/>
            <person name="Liu X."/>
            <person name="Zhang Y."/>
            <person name="Hong G."/>
            <person name="Han B."/>
            <person name="Choisne N."/>
            <person name="Demange N."/>
            <person name="Orjeda G."/>
            <person name="Samain S."/>
            <person name="Cattolico L."/>
            <person name="Pelletier E."/>
            <person name="Couloux A."/>
            <person name="Segurens B."/>
            <person name="Wincker P."/>
            <person name="D'Hont A."/>
            <person name="Scarpelli C."/>
            <person name="Weissenbach J."/>
            <person name="Salanoubat M."/>
            <person name="Quetier F."/>
            <person name="Yu Y."/>
            <person name="Kim H.R."/>
            <person name="Rambo T."/>
            <person name="Currie J."/>
            <person name="Collura K."/>
            <person name="Luo M."/>
            <person name="Yang T."/>
            <person name="Ammiraju J.S.S."/>
            <person name="Engler F."/>
            <person name="Soderlund C."/>
            <person name="Wing R.A."/>
            <person name="Palmer L.E."/>
            <person name="de la Bastide M."/>
            <person name="Spiegel L."/>
            <person name="Nascimento L."/>
            <person name="Zutavern T."/>
            <person name="O'Shaughnessy A."/>
            <person name="Dike S."/>
            <person name="Dedhia N."/>
            <person name="Preston R."/>
            <person name="Balija V."/>
            <person name="McCombie W.R."/>
            <person name="Chow T."/>
            <person name="Chen H."/>
            <person name="Chung M."/>
            <person name="Chen C."/>
            <person name="Shaw J."/>
            <person name="Wu H."/>
            <person name="Hsiao K."/>
            <person name="Chao Y."/>
            <person name="Chu M."/>
            <person name="Cheng C."/>
            <person name="Hour A."/>
            <person name="Lee P."/>
            <person name="Lin S."/>
            <person name="Lin Y."/>
            <person name="Liou J."/>
            <person name="Liu S."/>
            <person name="Hsing Y."/>
            <person name="Raghuvanshi S."/>
            <person name="Mohanty A."/>
            <person name="Bharti A.K."/>
            <person name="Gaur A."/>
            <person name="Gupta V."/>
            <person name="Kumar D."/>
            <person name="Ravi V."/>
            <person name="Vij S."/>
            <person name="Kapur A."/>
            <person name="Khurana P."/>
            <person name="Khurana P."/>
            <person name="Khurana J.P."/>
            <person name="Tyagi A.K."/>
            <person name="Gaikwad K."/>
            <person name="Singh A."/>
            <person name="Dalal V."/>
            <person name="Srivastava S."/>
            <person name="Dixit A."/>
            <person name="Pal A.K."/>
            <person name="Ghazi I.A."/>
            <person name="Yadav M."/>
            <person name="Pandit A."/>
            <person name="Bhargava A."/>
            <person name="Sureshbabu K."/>
            <person name="Batra K."/>
            <person name="Sharma T.R."/>
            <person name="Mohapatra T."/>
            <person name="Singh N.K."/>
            <person name="Messing J."/>
            <person name="Nelson A.B."/>
            <person name="Fuks G."/>
            <person name="Kavchok S."/>
            <person name="Keizer G."/>
            <person name="Linton E."/>
            <person name="Llaca V."/>
            <person name="Song R."/>
            <person name="Tanyolac B."/>
            <person name="Young S."/>
            <person name="Ho-Il K."/>
            <person name="Hahn J.H."/>
            <person name="Sangsakoo G."/>
            <person name="Vanavichit A."/>
            <person name="de Mattos Luiz.A.T."/>
            <person name="Zimmer P.D."/>
            <person name="Malone G."/>
            <person name="Dellagostin O."/>
            <person name="de Oliveira A.C."/>
            <person name="Bevan M."/>
            <person name="Bancroft I."/>
            <person name="Minx P."/>
            <person name="Cordum H."/>
            <person name="Wilson R."/>
            <person name="Cheng Z."/>
            <person name="Jin W."/>
            <person name="Jiang J."/>
            <person name="Leong S.A."/>
            <person name="Iwama H."/>
            <person name="Gojobori T."/>
            <person name="Itoh T."/>
            <person name="Niimura Y."/>
            <person name="Fujii Y."/>
            <person name="Habara T."/>
            <person name="Sakai H."/>
            <person name="Sato Y."/>
            <person name="Wilson G."/>
            <person name="Kumar K."/>
            <person name="McCouch S."/>
            <person name="Juretic N."/>
            <person name="Hoen D."/>
            <person name="Wright S."/>
            <person name="Bruskiewich R."/>
            <person name="Bureau T."/>
            <person name="Miyao A."/>
            <person name="Hirochika H."/>
            <person name="Nishikawa T."/>
            <person name="Kadowaki K."/>
            <person name="Sugiura M."/>
            <person name="Burr B."/>
            <person name="Sasaki T."/>
        </authorList>
    </citation>
    <scope>NUCLEOTIDE SEQUENCE [LARGE SCALE GENOMIC DNA]</scope>
    <source>
        <strain evidence="2">cv. Nipponbare</strain>
    </source>
</reference>
<accession>Q8H3G0</accession>
<name>Q8H3G0_ORYSJ</name>
<sequence length="83" mass="9332">MQHHHHHLHLITSPKIKFNLLITSPKIKFKIYLYHTCSSSVSASATQGLSSSFSIEESNDGSRILQPRVSTNYGVAMLFLFNS</sequence>
<evidence type="ECO:0000313" key="2">
    <source>
        <dbReference type="Proteomes" id="UP000000763"/>
    </source>
</evidence>
<reference evidence="2" key="2">
    <citation type="journal article" date="2008" name="Nucleic Acids Res.">
        <title>The rice annotation project database (RAP-DB): 2008 update.</title>
        <authorList>
            <consortium name="The rice annotation project (RAP)"/>
        </authorList>
    </citation>
    <scope>GENOME REANNOTATION</scope>
    <source>
        <strain evidence="2">cv. Nipponbare</strain>
    </source>
</reference>
<dbReference type="EMBL" id="AP005127">
    <property type="protein sequence ID" value="BAC16713.1"/>
    <property type="molecule type" value="Genomic_DNA"/>
</dbReference>